<evidence type="ECO:0000313" key="2">
    <source>
        <dbReference type="Proteomes" id="UP000887561"/>
    </source>
</evidence>
<name>A0A915LJF2_MELJA</name>
<feature type="compositionally biased region" description="Polar residues" evidence="1">
    <location>
        <begin position="282"/>
        <end position="302"/>
    </location>
</feature>
<dbReference type="AlphaFoldDB" id="A0A915LJF2"/>
<proteinExistence type="predicted"/>
<organism evidence="2 3">
    <name type="scientific">Meloidogyne javanica</name>
    <name type="common">Root-knot nematode worm</name>
    <dbReference type="NCBI Taxonomy" id="6303"/>
    <lineage>
        <taxon>Eukaryota</taxon>
        <taxon>Metazoa</taxon>
        <taxon>Ecdysozoa</taxon>
        <taxon>Nematoda</taxon>
        <taxon>Chromadorea</taxon>
        <taxon>Rhabditida</taxon>
        <taxon>Tylenchina</taxon>
        <taxon>Tylenchomorpha</taxon>
        <taxon>Tylenchoidea</taxon>
        <taxon>Meloidogynidae</taxon>
        <taxon>Meloidogyninae</taxon>
        <taxon>Meloidogyne</taxon>
        <taxon>Meloidogyne incognita group</taxon>
    </lineage>
</organism>
<keyword evidence="2" id="KW-1185">Reference proteome</keyword>
<dbReference type="WBParaSite" id="scaffold11597_cov199.g15726">
    <property type="protein sequence ID" value="scaffold11597_cov199.g15726"/>
    <property type="gene ID" value="scaffold11597_cov199.g15726"/>
</dbReference>
<evidence type="ECO:0000256" key="1">
    <source>
        <dbReference type="SAM" id="MobiDB-lite"/>
    </source>
</evidence>
<feature type="region of interest" description="Disordered" evidence="1">
    <location>
        <begin position="282"/>
        <end position="318"/>
    </location>
</feature>
<reference evidence="3" key="1">
    <citation type="submission" date="2022-11" db="UniProtKB">
        <authorList>
            <consortium name="WormBaseParasite"/>
        </authorList>
    </citation>
    <scope>IDENTIFICATION</scope>
</reference>
<sequence length="318" mass="35955">MKGVVSNGNVYERIDNHEYHEFCVHMKCITTGEVKRVIKRIGGNIINDEFYLKNNHQLKIVTPNNCDLEEPITFHVTHLVNGYCFADGGVHAPSNYDNWPQMDGYIERQHVALKYLTEHSLIEGNHFVPEHHTSSDTDTNGEGEGNRFYLKINGVVSNGNADERVDNHEYHQFCVHMKCIEGLNIHGNNRVIERQGENIVNDEFYVQNNHELPIDAPEFCNLDLSITFHVTHIVNGYCFADGGADKPSNYDDWPQFITRIEKYENTDDVEGTVALQYLTEHSVINANQPDPQPSESETDGQGETSGSGHNGSEYSGSD</sequence>
<accession>A0A915LJF2</accession>
<dbReference type="Proteomes" id="UP000887561">
    <property type="component" value="Unplaced"/>
</dbReference>
<protein>
    <submittedName>
        <fullName evidence="3">Uncharacterized protein</fullName>
    </submittedName>
</protein>
<evidence type="ECO:0000313" key="3">
    <source>
        <dbReference type="WBParaSite" id="scaffold11597_cov199.g15726"/>
    </source>
</evidence>